<dbReference type="EMBL" id="JBEPLN010000016">
    <property type="protein sequence ID" value="MET3634468.1"/>
    <property type="molecule type" value="Genomic_DNA"/>
</dbReference>
<accession>A0ABV2JFF5</accession>
<reference evidence="2 3" key="1">
    <citation type="submission" date="2024-06" db="EMBL/GenBank/DDBJ databases">
        <title>Genomic Encyclopedia of Type Strains, Phase IV (KMG-IV): sequencing the most valuable type-strain genomes for metagenomic binning, comparative biology and taxonomic classification.</title>
        <authorList>
            <person name="Goeker M."/>
        </authorList>
    </citation>
    <scope>NUCLEOTIDE SEQUENCE [LARGE SCALE GENOMIC DNA]</scope>
    <source>
        <strain evidence="2 3">DSM 28302</strain>
    </source>
</reference>
<dbReference type="Proteomes" id="UP001549037">
    <property type="component" value="Unassembled WGS sequence"/>
</dbReference>
<dbReference type="RefSeq" id="WP_354368856.1">
    <property type="nucleotide sequence ID" value="NZ_JBEPLN010000016.1"/>
</dbReference>
<evidence type="ECO:0000313" key="2">
    <source>
        <dbReference type="EMBL" id="MET3634468.1"/>
    </source>
</evidence>
<gene>
    <name evidence="2" type="ORF">ABID28_001111</name>
</gene>
<keyword evidence="1" id="KW-0175">Coiled coil</keyword>
<sequence>MKLGKVKVLNVEFVGVEKLREADTVKKKADELEQAIQRLNEIEVELKTKK</sequence>
<protein>
    <submittedName>
        <fullName evidence="2">Uncharacterized protein</fullName>
    </submittedName>
</protein>
<proteinExistence type="predicted"/>
<keyword evidence="3" id="KW-1185">Reference proteome</keyword>
<comment type="caution">
    <text evidence="2">The sequence shown here is derived from an EMBL/GenBank/DDBJ whole genome shotgun (WGS) entry which is preliminary data.</text>
</comment>
<name>A0ABV2JFF5_9STRE</name>
<evidence type="ECO:0000256" key="1">
    <source>
        <dbReference type="SAM" id="Coils"/>
    </source>
</evidence>
<feature type="coiled-coil region" evidence="1">
    <location>
        <begin position="22"/>
        <end position="49"/>
    </location>
</feature>
<organism evidence="2 3">
    <name type="scientific">Streptococcus porcorum</name>
    <dbReference type="NCBI Taxonomy" id="701526"/>
    <lineage>
        <taxon>Bacteria</taxon>
        <taxon>Bacillati</taxon>
        <taxon>Bacillota</taxon>
        <taxon>Bacilli</taxon>
        <taxon>Lactobacillales</taxon>
        <taxon>Streptococcaceae</taxon>
        <taxon>Streptococcus</taxon>
    </lineage>
</organism>
<evidence type="ECO:0000313" key="3">
    <source>
        <dbReference type="Proteomes" id="UP001549037"/>
    </source>
</evidence>